<dbReference type="Pfam" id="PF14559">
    <property type="entry name" value="TPR_19"/>
    <property type="match status" value="1"/>
</dbReference>
<keyword evidence="2" id="KW-0802">TPR repeat</keyword>
<dbReference type="InterPro" id="IPR044898">
    <property type="entry name" value="CDI_dom_sf"/>
</dbReference>
<accession>A0A9E7HF66</accession>
<dbReference type="PANTHER" id="PTHR44102:SF1">
    <property type="entry name" value="OS10G0471400 PROTEIN"/>
    <property type="match status" value="1"/>
</dbReference>
<evidence type="ECO:0000313" key="5">
    <source>
        <dbReference type="EMBL" id="URE33419.1"/>
    </source>
</evidence>
<dbReference type="PANTHER" id="PTHR44102">
    <property type="entry name" value="PROTEIN NPG1"/>
    <property type="match status" value="1"/>
</dbReference>
<feature type="region of interest" description="Disordered" evidence="3">
    <location>
        <begin position="52"/>
        <end position="97"/>
    </location>
</feature>
<dbReference type="PROSITE" id="PS50005">
    <property type="entry name" value="TPR"/>
    <property type="match status" value="1"/>
</dbReference>
<evidence type="ECO:0000259" key="4">
    <source>
        <dbReference type="Pfam" id="PF02234"/>
    </source>
</evidence>
<keyword evidence="6" id="KW-1185">Reference proteome</keyword>
<keyword evidence="1" id="KW-0649">Protein kinase inhibitor</keyword>
<gene>
    <name evidence="5" type="ORF">MUK42_18026</name>
</gene>
<evidence type="ECO:0000256" key="1">
    <source>
        <dbReference type="ARBA" id="ARBA00023013"/>
    </source>
</evidence>
<dbReference type="Pfam" id="PF13181">
    <property type="entry name" value="TPR_8"/>
    <property type="match status" value="1"/>
</dbReference>
<evidence type="ECO:0000256" key="3">
    <source>
        <dbReference type="SAM" id="MobiDB-lite"/>
    </source>
</evidence>
<dbReference type="Gene3D" id="4.10.365.10">
    <property type="entry name" value="p27"/>
    <property type="match status" value="1"/>
</dbReference>
<evidence type="ECO:0000256" key="2">
    <source>
        <dbReference type="PROSITE-ProRule" id="PRU00339"/>
    </source>
</evidence>
<dbReference type="Proteomes" id="UP001055439">
    <property type="component" value="Chromosome 8"/>
</dbReference>
<reference evidence="5" key="1">
    <citation type="submission" date="2022-05" db="EMBL/GenBank/DDBJ databases">
        <title>The Musa troglodytarum L. genome provides insights into the mechanism of non-climacteric behaviour and enrichment of carotenoids.</title>
        <authorList>
            <person name="Wang J."/>
        </authorList>
    </citation>
    <scope>NUCLEOTIDE SEQUENCE</scope>
    <source>
        <tissue evidence="5">Leaf</tissue>
    </source>
</reference>
<dbReference type="SMART" id="SM00028">
    <property type="entry name" value="TPR"/>
    <property type="match status" value="8"/>
</dbReference>
<dbReference type="GO" id="GO:0004861">
    <property type="term" value="F:cyclin-dependent protein serine/threonine kinase inhibitor activity"/>
    <property type="evidence" value="ECO:0007669"/>
    <property type="project" value="InterPro"/>
</dbReference>
<dbReference type="GO" id="GO:0005634">
    <property type="term" value="C:nucleus"/>
    <property type="evidence" value="ECO:0007669"/>
    <property type="project" value="InterPro"/>
</dbReference>
<sequence>MGKYIRKAKVSGEVAVMEVSHQSSLGVRTRARSLAAAAAQDSSRGYLELRSRRLEKPLSPPSVCEPSKDTPRPNPRVSSQKSSSSSIAYSGPLGSVSTRRCSADAEVSFGENILDAGALDRYSRETTPCSLIRDPEAIQTPGSTNRPARSMATSLKPQSVCHNIPTAQELEEFFAGAEQLQQRIFIERYNFDPVNDCPLRGRYEWNFLLFLGGVPSKISKDRGFNRWISFGWACHSAELVGFNSLLIGKVQGVGEGSATGLEWDLEVNLEKSWRGFSFVLSLCCNCVRVSRGRGERVVLAIVITPLPCLLGALNKHTVLFIMEQSDEMVRSSESLATKECSAVRYSCQNGETEQRVDTGNIEEAESSLREGLCLNYEEARALLGRLEYQRGNVEAALRVFDGIDLASVGPKIRAAITKRIEPRKFHSNWDSGPMSIHAVSLLVEAVYLKARALQDLGRFKEAAQSCNIVLDTLESALPDGSPGNITDNKLQEIVCKAVELLPELWKLAGFSHEAISSYRRALLGRWNLDVDTMAKIQKEFAIFLLYGGCDASPPNLRSQMDGAFIPRNNMEEAILLLIILLRKFALKRIEWDPSIVDHLTYALCISGQLSSLAGQVEELLPGVLERKEQYYTLALCYLGEDDDLTALNLLRKLLSASEDPDCVKALLLASKVCGENSFCAEEGVLFARRALANIHGCCDQIGSVANCLLGISLSAQARSSASDSERVSRQSEALEVLEKAEKMIPGKDYRTIYNLSLANAEQRKLDAALRYAKQLLKLEAGSNVDGWILLARILSAQKRFVDAETIIDAALEQTGKWSHGEQLRTKAKIQIAQGKLKNAIETYTHLLAIIQLRTKSFGIGLTSLKGDKNDRSLEIQTWHDLANVYISMSQWRDAEVCLSKLKAISPYSALGWHAAGQLYEAQGLLKEALGAYAKALNIEPAHVPSLVSTAIVLRHLGDRPLVVTRSFLTDALRLDRTNHVAWFNLGLLYKAEGARSTLEAAECFQAAALLEETAPVEPFR</sequence>
<dbReference type="Gene3D" id="1.25.40.10">
    <property type="entry name" value="Tetratricopeptide repeat domain"/>
    <property type="match status" value="3"/>
</dbReference>
<organism evidence="5 6">
    <name type="scientific">Musa troglodytarum</name>
    <name type="common">fe'i banana</name>
    <dbReference type="NCBI Taxonomy" id="320322"/>
    <lineage>
        <taxon>Eukaryota</taxon>
        <taxon>Viridiplantae</taxon>
        <taxon>Streptophyta</taxon>
        <taxon>Embryophyta</taxon>
        <taxon>Tracheophyta</taxon>
        <taxon>Spermatophyta</taxon>
        <taxon>Magnoliopsida</taxon>
        <taxon>Liliopsida</taxon>
        <taxon>Zingiberales</taxon>
        <taxon>Musaceae</taxon>
        <taxon>Musa</taxon>
    </lineage>
</organism>
<dbReference type="Pfam" id="PF13432">
    <property type="entry name" value="TPR_16"/>
    <property type="match status" value="1"/>
</dbReference>
<protein>
    <submittedName>
        <fullName evidence="5">Tetratricopeptide repeat domain containing protein</fullName>
    </submittedName>
</protein>
<feature type="compositionally biased region" description="Low complexity" evidence="3">
    <location>
        <begin position="78"/>
        <end position="95"/>
    </location>
</feature>
<dbReference type="GO" id="GO:0051726">
    <property type="term" value="P:regulation of cell cycle"/>
    <property type="evidence" value="ECO:0007669"/>
    <property type="project" value="InterPro"/>
</dbReference>
<dbReference type="OrthoDB" id="29013at2759"/>
<evidence type="ECO:0000313" key="6">
    <source>
        <dbReference type="Proteomes" id="UP001055439"/>
    </source>
</evidence>
<dbReference type="InterPro" id="IPR019734">
    <property type="entry name" value="TPR_rpt"/>
</dbReference>
<dbReference type="InterPro" id="IPR043376">
    <property type="entry name" value="NPG1-like"/>
</dbReference>
<dbReference type="InterPro" id="IPR003175">
    <property type="entry name" value="CDI_dom"/>
</dbReference>
<dbReference type="InterPro" id="IPR011990">
    <property type="entry name" value="TPR-like_helical_dom_sf"/>
</dbReference>
<feature type="repeat" description="TPR" evidence="2">
    <location>
        <begin position="909"/>
        <end position="942"/>
    </location>
</feature>
<dbReference type="EMBL" id="CP097510">
    <property type="protein sequence ID" value="URE33419.1"/>
    <property type="molecule type" value="Genomic_DNA"/>
</dbReference>
<feature type="domain" description="Cyclin-dependent kinase inhibitor" evidence="4">
    <location>
        <begin position="161"/>
        <end position="206"/>
    </location>
</feature>
<dbReference type="Pfam" id="PF02234">
    <property type="entry name" value="CDI"/>
    <property type="match status" value="1"/>
</dbReference>
<proteinExistence type="predicted"/>
<feature type="compositionally biased region" description="Polar residues" evidence="3">
    <location>
        <begin position="140"/>
        <end position="154"/>
    </location>
</feature>
<dbReference type="SUPFAM" id="SSF48452">
    <property type="entry name" value="TPR-like"/>
    <property type="match status" value="2"/>
</dbReference>
<dbReference type="AlphaFoldDB" id="A0A9E7HF66"/>
<feature type="region of interest" description="Disordered" evidence="3">
    <location>
        <begin position="135"/>
        <end position="154"/>
    </location>
</feature>
<name>A0A9E7HF66_9LILI</name>